<dbReference type="Gene3D" id="3.40.50.300">
    <property type="entry name" value="P-loop containing nucleotide triphosphate hydrolases"/>
    <property type="match status" value="1"/>
</dbReference>
<proteinExistence type="inferred from homology"/>
<dbReference type="SUPFAM" id="SSF52540">
    <property type="entry name" value="P-loop containing nucleoside triphosphate hydrolases"/>
    <property type="match status" value="2"/>
</dbReference>
<dbReference type="Proteomes" id="UP000284751">
    <property type="component" value="Unassembled WGS sequence"/>
</dbReference>
<dbReference type="Gene3D" id="1.10.20.140">
    <property type="match status" value="1"/>
</dbReference>
<dbReference type="InterPro" id="IPR039657">
    <property type="entry name" value="Dimethylallyltransferase"/>
</dbReference>
<comment type="similarity">
    <text evidence="3 10 13">Belongs to the IPP transferase family.</text>
</comment>
<feature type="site" description="Interaction with substrate tRNA" evidence="10">
    <location>
        <position position="128"/>
    </location>
</feature>
<dbReference type="EC" id="2.5.1.75" evidence="10"/>
<evidence type="ECO:0000256" key="2">
    <source>
        <dbReference type="ARBA" id="ARBA00003213"/>
    </source>
</evidence>
<evidence type="ECO:0000313" key="14">
    <source>
        <dbReference type="EMBL" id="RGQ43311.1"/>
    </source>
</evidence>
<name>A0A412AZV3_9FIRM</name>
<evidence type="ECO:0000256" key="9">
    <source>
        <dbReference type="ARBA" id="ARBA00049563"/>
    </source>
</evidence>
<evidence type="ECO:0000256" key="7">
    <source>
        <dbReference type="ARBA" id="ARBA00022840"/>
    </source>
</evidence>
<evidence type="ECO:0000256" key="10">
    <source>
        <dbReference type="HAMAP-Rule" id="MF_00185"/>
    </source>
</evidence>
<evidence type="ECO:0000256" key="11">
    <source>
        <dbReference type="RuleBase" id="RU003783"/>
    </source>
</evidence>
<comment type="caution">
    <text evidence="14">The sequence shown here is derived from an EMBL/GenBank/DDBJ whole genome shotgun (WGS) entry which is preliminary data.</text>
</comment>
<dbReference type="PANTHER" id="PTHR11088:SF60">
    <property type="entry name" value="TRNA DIMETHYLALLYLTRANSFERASE"/>
    <property type="match status" value="1"/>
</dbReference>
<comment type="function">
    <text evidence="2 10 12">Catalyzes the transfer of a dimethylallyl group onto the adenine at position 37 in tRNAs that read codons beginning with uridine, leading to the formation of N6-(dimethylallyl)adenosine (i(6)A).</text>
</comment>
<evidence type="ECO:0000256" key="3">
    <source>
        <dbReference type="ARBA" id="ARBA00005842"/>
    </source>
</evidence>
<keyword evidence="4 10" id="KW-0808">Transferase</keyword>
<dbReference type="GO" id="GO:0005524">
    <property type="term" value="F:ATP binding"/>
    <property type="evidence" value="ECO:0007669"/>
    <property type="project" value="UniProtKB-UniRule"/>
</dbReference>
<evidence type="ECO:0000256" key="4">
    <source>
        <dbReference type="ARBA" id="ARBA00022679"/>
    </source>
</evidence>
<evidence type="ECO:0000256" key="1">
    <source>
        <dbReference type="ARBA" id="ARBA00001946"/>
    </source>
</evidence>
<evidence type="ECO:0000256" key="13">
    <source>
        <dbReference type="RuleBase" id="RU003785"/>
    </source>
</evidence>
<dbReference type="InterPro" id="IPR027417">
    <property type="entry name" value="P-loop_NTPase"/>
</dbReference>
<reference evidence="14 15" key="1">
    <citation type="submission" date="2018-08" db="EMBL/GenBank/DDBJ databases">
        <title>A genome reference for cultivated species of the human gut microbiota.</title>
        <authorList>
            <person name="Zou Y."/>
            <person name="Xue W."/>
            <person name="Luo G."/>
        </authorList>
    </citation>
    <scope>NUCLEOTIDE SEQUENCE [LARGE SCALE GENOMIC DNA]</scope>
    <source>
        <strain evidence="14 15">AF28-26</strain>
    </source>
</reference>
<dbReference type="GO" id="GO:0006400">
    <property type="term" value="P:tRNA modification"/>
    <property type="evidence" value="ECO:0007669"/>
    <property type="project" value="TreeGrafter"/>
</dbReference>
<dbReference type="InterPro" id="IPR018022">
    <property type="entry name" value="IPT"/>
</dbReference>
<evidence type="ECO:0000313" key="15">
    <source>
        <dbReference type="Proteomes" id="UP000284751"/>
    </source>
</evidence>
<dbReference type="HAMAP" id="MF_00185">
    <property type="entry name" value="IPP_trans"/>
    <property type="match status" value="1"/>
</dbReference>
<evidence type="ECO:0000256" key="12">
    <source>
        <dbReference type="RuleBase" id="RU003784"/>
    </source>
</evidence>
<dbReference type="NCBIfam" id="TIGR00174">
    <property type="entry name" value="miaA"/>
    <property type="match status" value="1"/>
</dbReference>
<feature type="region of interest" description="Interaction with substrate tRNA" evidence="10">
    <location>
        <begin position="39"/>
        <end position="42"/>
    </location>
</feature>
<comment type="cofactor">
    <cofactor evidence="1 10">
        <name>Mg(2+)</name>
        <dbReference type="ChEBI" id="CHEBI:18420"/>
    </cofactor>
</comment>
<dbReference type="GO" id="GO:0052381">
    <property type="term" value="F:tRNA dimethylallyltransferase activity"/>
    <property type="evidence" value="ECO:0007669"/>
    <property type="project" value="UniProtKB-UniRule"/>
</dbReference>
<evidence type="ECO:0000256" key="8">
    <source>
        <dbReference type="ARBA" id="ARBA00022842"/>
    </source>
</evidence>
<protein>
    <recommendedName>
        <fullName evidence="10">tRNA dimethylallyltransferase</fullName>
        <ecNumber evidence="10">2.5.1.75</ecNumber>
    </recommendedName>
    <alternativeName>
        <fullName evidence="10">Dimethylallyl diphosphate:tRNA dimethylallyltransferase</fullName>
        <shortName evidence="10">DMAPP:tRNA dimethylallyltransferase</shortName>
        <shortName evidence="10">DMATase</shortName>
    </alternativeName>
    <alternativeName>
        <fullName evidence="10">Isopentenyl-diphosphate:tRNA isopentenyltransferase</fullName>
        <shortName evidence="10">IPP transferase</shortName>
        <shortName evidence="10">IPPT</shortName>
        <shortName evidence="10">IPTase</shortName>
    </alternativeName>
</protein>
<feature type="binding site" evidence="10">
    <location>
        <begin position="16"/>
        <end position="21"/>
    </location>
    <ligand>
        <name>substrate</name>
    </ligand>
</feature>
<organism evidence="14 15">
    <name type="scientific">[Clostridium] leptum</name>
    <dbReference type="NCBI Taxonomy" id="1535"/>
    <lineage>
        <taxon>Bacteria</taxon>
        <taxon>Bacillati</taxon>
        <taxon>Bacillota</taxon>
        <taxon>Clostridia</taxon>
        <taxon>Eubacteriales</taxon>
        <taxon>Oscillospiraceae</taxon>
        <taxon>Oscillospiraceae incertae sedis</taxon>
    </lineage>
</organism>
<dbReference type="AlphaFoldDB" id="A0A412AZV3"/>
<sequence>MMSNEKFPLICVVGPTASGKTGLAAALAQRLDGEVVSADSMQIYQGMSIGTAKPAVEEMRGIPHHMIDFLSPKERFSVADYAAMARKAILDIHKRGRLPILAGGTGLYVQAVTEGILFQEEPENPEIRRCLERRAEEKGAADLFRELQAVDPPSAERIDRNNEKRVLRALEIYYLTGETMTERLKRSRAGELPFRPVLIGLSFSDRQKLYARIEQRVDQMMEKGLLEEAGRILQDLGITASGAIGYKEFLPYFQGTASLEEAVEQLKRDTRRYAKRQLTWFKRDARIHWIFVDQEEGFDGILQNSLAYLKKQGMIEK</sequence>
<comment type="subunit">
    <text evidence="10">Monomer.</text>
</comment>
<evidence type="ECO:0000256" key="5">
    <source>
        <dbReference type="ARBA" id="ARBA00022694"/>
    </source>
</evidence>
<feature type="site" description="Interaction with substrate tRNA" evidence="10">
    <location>
        <position position="105"/>
    </location>
</feature>
<evidence type="ECO:0000256" key="6">
    <source>
        <dbReference type="ARBA" id="ARBA00022741"/>
    </source>
</evidence>
<dbReference type="PANTHER" id="PTHR11088">
    <property type="entry name" value="TRNA DIMETHYLALLYLTRANSFERASE"/>
    <property type="match status" value="1"/>
</dbReference>
<keyword evidence="8 10" id="KW-0460">Magnesium</keyword>
<dbReference type="EMBL" id="QRTC01000007">
    <property type="protein sequence ID" value="RGQ43311.1"/>
    <property type="molecule type" value="Genomic_DNA"/>
</dbReference>
<comment type="catalytic activity">
    <reaction evidence="9 10 11">
        <text>adenosine(37) in tRNA + dimethylallyl diphosphate = N(6)-dimethylallyladenosine(37) in tRNA + diphosphate</text>
        <dbReference type="Rhea" id="RHEA:26482"/>
        <dbReference type="Rhea" id="RHEA-COMP:10162"/>
        <dbReference type="Rhea" id="RHEA-COMP:10375"/>
        <dbReference type="ChEBI" id="CHEBI:33019"/>
        <dbReference type="ChEBI" id="CHEBI:57623"/>
        <dbReference type="ChEBI" id="CHEBI:74411"/>
        <dbReference type="ChEBI" id="CHEBI:74415"/>
        <dbReference type="EC" id="2.5.1.75"/>
    </reaction>
</comment>
<keyword evidence="6 10" id="KW-0547">Nucleotide-binding</keyword>
<dbReference type="Pfam" id="PF01715">
    <property type="entry name" value="IPPT"/>
    <property type="match status" value="1"/>
</dbReference>
<feature type="binding site" evidence="10">
    <location>
        <begin position="14"/>
        <end position="21"/>
    </location>
    <ligand>
        <name>ATP</name>
        <dbReference type="ChEBI" id="CHEBI:30616"/>
    </ligand>
</feature>
<keyword evidence="5 10" id="KW-0819">tRNA processing</keyword>
<keyword evidence="7 10" id="KW-0067">ATP-binding</keyword>
<comment type="caution">
    <text evidence="10">Lacks conserved residue(s) required for the propagation of feature annotation.</text>
</comment>
<gene>
    <name evidence="10" type="primary">miaA</name>
    <name evidence="14" type="ORF">DWY99_03340</name>
</gene>
<accession>A0A412AZV3</accession>